<dbReference type="SUPFAM" id="SSF52047">
    <property type="entry name" value="RNI-like"/>
    <property type="match status" value="1"/>
</dbReference>
<dbReference type="InterPro" id="IPR032675">
    <property type="entry name" value="LRR_dom_sf"/>
</dbReference>
<evidence type="ECO:0008006" key="3">
    <source>
        <dbReference type="Google" id="ProtNLM"/>
    </source>
</evidence>
<keyword evidence="2" id="KW-1185">Reference proteome</keyword>
<dbReference type="STRING" id="1073089.A0A1L9RYN3"/>
<dbReference type="GeneID" id="63749616"/>
<evidence type="ECO:0000313" key="2">
    <source>
        <dbReference type="Proteomes" id="UP000184383"/>
    </source>
</evidence>
<dbReference type="EMBL" id="KV878209">
    <property type="protein sequence ID" value="OJJ40022.1"/>
    <property type="molecule type" value="Genomic_DNA"/>
</dbReference>
<name>A0A1L9RYN3_ASPWE</name>
<dbReference type="Gene3D" id="3.80.10.10">
    <property type="entry name" value="Ribonuclease Inhibitor"/>
    <property type="match status" value="1"/>
</dbReference>
<evidence type="ECO:0000313" key="1">
    <source>
        <dbReference type="EMBL" id="OJJ40022.1"/>
    </source>
</evidence>
<gene>
    <name evidence="1" type="ORF">ASPWEDRAFT_33361</name>
</gene>
<organism evidence="1 2">
    <name type="scientific">Aspergillus wentii DTO 134E9</name>
    <dbReference type="NCBI Taxonomy" id="1073089"/>
    <lineage>
        <taxon>Eukaryota</taxon>
        <taxon>Fungi</taxon>
        <taxon>Dikarya</taxon>
        <taxon>Ascomycota</taxon>
        <taxon>Pezizomycotina</taxon>
        <taxon>Eurotiomycetes</taxon>
        <taxon>Eurotiomycetidae</taxon>
        <taxon>Eurotiales</taxon>
        <taxon>Aspergillaceae</taxon>
        <taxon>Aspergillus</taxon>
        <taxon>Aspergillus subgen. Cremei</taxon>
    </lineage>
</organism>
<proteinExistence type="predicted"/>
<sequence length="657" mass="76102">MSLNDLPPEILHSIVKYIDNDHPFSLLDFARVNKLCYSATTPILLQTIKLSLSHRDDLARDVLHYVQLYSEQLERTQSFSFVRRIVIDVDECKDGYPVISPADRGRGDHSTLDGYLENFKGTYPKVDIPAEQMEKINDAWKPLADFMQKLPGLTDLLFGLPDRFPPCVLHTLHQHLPQCRLHHHTFKMHSIMHPETDSSEFELITSPSLYSIRMQESAMGGFRHERIRDYNKYALMRLTSLAPNLKEVHHYANNRRMTRGWEPWSGFTQDENKDTPSLGSLRCLRLCDTIPIEEEFIRDWAAHTDFSKLETLRIETEISQDAMEYLVEECDLSSLKILVLNMATDDVDLVQNHEYYDTARQLLSSLPRLSTLKLIGWHTELPFHTFLEHHGPELRKLSLSVCPTDRLTCFQIARIVDFCPVLEDLELTIPRCRSDITEYTMYKLIGSLECLQRASLTLDASNYDVLWNDGPAETPTDETFDEFDKQFCTVNSALTRHPRNGHVRDAIINSAVDQHLASDIFDAISSGKPDGCLPLEELILRVQGGGKFWSDTWASALDRMVRHFPREWIVKRNQRDDSPSSLVMTEIRQTDDEDEDPLDLPPWLEEIFRRIWPEKREGSKWWEDWASMPLEWPGQEDNSNGDDLQALKERLYSIRAS</sequence>
<protein>
    <recommendedName>
        <fullName evidence="3">F-box domain-containing protein</fullName>
    </recommendedName>
</protein>
<dbReference type="OrthoDB" id="3945550at2759"/>
<dbReference type="Proteomes" id="UP000184383">
    <property type="component" value="Unassembled WGS sequence"/>
</dbReference>
<dbReference type="VEuPathDB" id="FungiDB:ASPWEDRAFT_33361"/>
<dbReference type="RefSeq" id="XP_040693698.1">
    <property type="nucleotide sequence ID" value="XM_040833768.1"/>
</dbReference>
<accession>A0A1L9RYN3</accession>
<dbReference type="AlphaFoldDB" id="A0A1L9RYN3"/>
<reference evidence="2" key="1">
    <citation type="journal article" date="2017" name="Genome Biol.">
        <title>Comparative genomics reveals high biological diversity and specific adaptations in the industrially and medically important fungal genus Aspergillus.</title>
        <authorList>
            <person name="de Vries R.P."/>
            <person name="Riley R."/>
            <person name="Wiebenga A."/>
            <person name="Aguilar-Osorio G."/>
            <person name="Amillis S."/>
            <person name="Uchima C.A."/>
            <person name="Anderluh G."/>
            <person name="Asadollahi M."/>
            <person name="Askin M."/>
            <person name="Barry K."/>
            <person name="Battaglia E."/>
            <person name="Bayram O."/>
            <person name="Benocci T."/>
            <person name="Braus-Stromeyer S.A."/>
            <person name="Caldana C."/>
            <person name="Canovas D."/>
            <person name="Cerqueira G.C."/>
            <person name="Chen F."/>
            <person name="Chen W."/>
            <person name="Choi C."/>
            <person name="Clum A."/>
            <person name="Dos Santos R.A."/>
            <person name="Damasio A.R."/>
            <person name="Diallinas G."/>
            <person name="Emri T."/>
            <person name="Fekete E."/>
            <person name="Flipphi M."/>
            <person name="Freyberg S."/>
            <person name="Gallo A."/>
            <person name="Gournas C."/>
            <person name="Habgood R."/>
            <person name="Hainaut M."/>
            <person name="Harispe M.L."/>
            <person name="Henrissat B."/>
            <person name="Hilden K.S."/>
            <person name="Hope R."/>
            <person name="Hossain A."/>
            <person name="Karabika E."/>
            <person name="Karaffa L."/>
            <person name="Karanyi Z."/>
            <person name="Krasevec N."/>
            <person name="Kuo A."/>
            <person name="Kusch H."/>
            <person name="LaButti K."/>
            <person name="Lagendijk E.L."/>
            <person name="Lapidus A."/>
            <person name="Levasseur A."/>
            <person name="Lindquist E."/>
            <person name="Lipzen A."/>
            <person name="Logrieco A.F."/>
            <person name="MacCabe A."/>
            <person name="Maekelae M.R."/>
            <person name="Malavazi I."/>
            <person name="Melin P."/>
            <person name="Meyer V."/>
            <person name="Mielnichuk N."/>
            <person name="Miskei M."/>
            <person name="Molnar A.P."/>
            <person name="Mule G."/>
            <person name="Ngan C.Y."/>
            <person name="Orejas M."/>
            <person name="Orosz E."/>
            <person name="Ouedraogo J.P."/>
            <person name="Overkamp K.M."/>
            <person name="Park H.-S."/>
            <person name="Perrone G."/>
            <person name="Piumi F."/>
            <person name="Punt P.J."/>
            <person name="Ram A.F."/>
            <person name="Ramon A."/>
            <person name="Rauscher S."/>
            <person name="Record E."/>
            <person name="Riano-Pachon D.M."/>
            <person name="Robert V."/>
            <person name="Roehrig J."/>
            <person name="Ruller R."/>
            <person name="Salamov A."/>
            <person name="Salih N.S."/>
            <person name="Samson R.A."/>
            <person name="Sandor E."/>
            <person name="Sanguinetti M."/>
            <person name="Schuetze T."/>
            <person name="Sepcic K."/>
            <person name="Shelest E."/>
            <person name="Sherlock G."/>
            <person name="Sophianopoulou V."/>
            <person name="Squina F.M."/>
            <person name="Sun H."/>
            <person name="Susca A."/>
            <person name="Todd R.B."/>
            <person name="Tsang A."/>
            <person name="Unkles S.E."/>
            <person name="van de Wiele N."/>
            <person name="van Rossen-Uffink D."/>
            <person name="Oliveira J.V."/>
            <person name="Vesth T.C."/>
            <person name="Visser J."/>
            <person name="Yu J.-H."/>
            <person name="Zhou M."/>
            <person name="Andersen M.R."/>
            <person name="Archer D.B."/>
            <person name="Baker S.E."/>
            <person name="Benoit I."/>
            <person name="Brakhage A.A."/>
            <person name="Braus G.H."/>
            <person name="Fischer R."/>
            <person name="Frisvad J.C."/>
            <person name="Goldman G.H."/>
            <person name="Houbraken J."/>
            <person name="Oakley B."/>
            <person name="Pocsi I."/>
            <person name="Scazzocchio C."/>
            <person name="Seiboth B."/>
            <person name="vanKuyk P.A."/>
            <person name="Wortman J."/>
            <person name="Dyer P.S."/>
            <person name="Grigoriev I.V."/>
        </authorList>
    </citation>
    <scope>NUCLEOTIDE SEQUENCE [LARGE SCALE GENOMIC DNA]</scope>
    <source>
        <strain evidence="2">DTO 134E9</strain>
    </source>
</reference>